<name>A0A4Y2HES7_ARAVE</name>
<organism evidence="3 4">
    <name type="scientific">Araneus ventricosus</name>
    <name type="common">Orbweaver spider</name>
    <name type="synonym">Epeira ventricosa</name>
    <dbReference type="NCBI Taxonomy" id="182803"/>
    <lineage>
        <taxon>Eukaryota</taxon>
        <taxon>Metazoa</taxon>
        <taxon>Ecdysozoa</taxon>
        <taxon>Arthropoda</taxon>
        <taxon>Chelicerata</taxon>
        <taxon>Arachnida</taxon>
        <taxon>Araneae</taxon>
        <taxon>Araneomorphae</taxon>
        <taxon>Entelegynae</taxon>
        <taxon>Araneoidea</taxon>
        <taxon>Araneidae</taxon>
        <taxon>Araneus</taxon>
    </lineage>
</organism>
<feature type="domain" description="Amidase" evidence="2">
    <location>
        <begin position="84"/>
        <end position="182"/>
    </location>
</feature>
<evidence type="ECO:0000313" key="3">
    <source>
        <dbReference type="EMBL" id="GBM63769.1"/>
    </source>
</evidence>
<dbReference type="Pfam" id="PF01425">
    <property type="entry name" value="Amidase"/>
    <property type="match status" value="1"/>
</dbReference>
<keyword evidence="3" id="KW-0378">Hydrolase</keyword>
<keyword evidence="4" id="KW-1185">Reference proteome</keyword>
<dbReference type="InterPro" id="IPR036928">
    <property type="entry name" value="AS_sf"/>
</dbReference>
<proteinExistence type="predicted"/>
<dbReference type="PANTHER" id="PTHR43372">
    <property type="entry name" value="FATTY-ACID AMIDE HYDROLASE"/>
    <property type="match status" value="1"/>
</dbReference>
<keyword evidence="1" id="KW-0812">Transmembrane</keyword>
<dbReference type="EMBL" id="BGPR01001889">
    <property type="protein sequence ID" value="GBM63769.1"/>
    <property type="molecule type" value="Genomic_DNA"/>
</dbReference>
<dbReference type="Gene3D" id="3.90.1300.10">
    <property type="entry name" value="Amidase signature (AS) domain"/>
    <property type="match status" value="1"/>
</dbReference>
<dbReference type="GO" id="GO:0016787">
    <property type="term" value="F:hydrolase activity"/>
    <property type="evidence" value="ECO:0007669"/>
    <property type="project" value="UniProtKB-KW"/>
</dbReference>
<comment type="caution">
    <text evidence="3">The sequence shown here is derived from an EMBL/GenBank/DDBJ whole genome shotgun (WGS) entry which is preliminary data.</text>
</comment>
<accession>A0A4Y2HES7</accession>
<dbReference type="InterPro" id="IPR023631">
    <property type="entry name" value="Amidase_dom"/>
</dbReference>
<dbReference type="AlphaFoldDB" id="A0A4Y2HES7"/>
<dbReference type="PANTHER" id="PTHR43372:SF3">
    <property type="entry name" value="AT07710P-RELATED"/>
    <property type="match status" value="1"/>
</dbReference>
<keyword evidence="1" id="KW-1133">Transmembrane helix</keyword>
<reference evidence="3 4" key="1">
    <citation type="journal article" date="2019" name="Sci. Rep.">
        <title>Orb-weaving spider Araneus ventricosus genome elucidates the spidroin gene catalogue.</title>
        <authorList>
            <person name="Kono N."/>
            <person name="Nakamura H."/>
            <person name="Ohtoshi R."/>
            <person name="Moran D.A.P."/>
            <person name="Shinohara A."/>
            <person name="Yoshida Y."/>
            <person name="Fujiwara M."/>
            <person name="Mori M."/>
            <person name="Tomita M."/>
            <person name="Arakawa K."/>
        </authorList>
    </citation>
    <scope>NUCLEOTIDE SEQUENCE [LARGE SCALE GENOMIC DNA]</scope>
</reference>
<sequence length="189" mass="21233">MEQVVLEGFPEDFSHPKMLTRMQSFWYWFWYIGLSIVHFIAHCIYVLFYCGTGKVVPTVKNPLLLKSATKLAEEIREGKLKCVDVVQAYINRILEVEPYINATVDCCFLDAMEEARKVDSLIASGQYTKEQLADTKPLLGVPFSVKVLLLVKGLRCTGGSKLFADLKAGDDSPSVALMKKAGHRHSNDQ</sequence>
<evidence type="ECO:0000313" key="4">
    <source>
        <dbReference type="Proteomes" id="UP000499080"/>
    </source>
</evidence>
<protein>
    <submittedName>
        <fullName evidence="3">Fatty-acid amide hydrolase 2-A</fullName>
    </submittedName>
</protein>
<feature type="transmembrane region" description="Helical" evidence="1">
    <location>
        <begin position="28"/>
        <end position="50"/>
    </location>
</feature>
<dbReference type="InterPro" id="IPR052739">
    <property type="entry name" value="FAAH2"/>
</dbReference>
<evidence type="ECO:0000256" key="1">
    <source>
        <dbReference type="SAM" id="Phobius"/>
    </source>
</evidence>
<dbReference type="Proteomes" id="UP000499080">
    <property type="component" value="Unassembled WGS sequence"/>
</dbReference>
<evidence type="ECO:0000259" key="2">
    <source>
        <dbReference type="Pfam" id="PF01425"/>
    </source>
</evidence>
<keyword evidence="1" id="KW-0472">Membrane</keyword>
<dbReference type="GO" id="GO:0012505">
    <property type="term" value="C:endomembrane system"/>
    <property type="evidence" value="ECO:0007669"/>
    <property type="project" value="TreeGrafter"/>
</dbReference>
<dbReference type="OrthoDB" id="6433976at2759"/>
<gene>
    <name evidence="3" type="primary">faah2a_22</name>
    <name evidence="3" type="ORF">AVEN_8866_1</name>
</gene>
<dbReference type="SUPFAM" id="SSF75304">
    <property type="entry name" value="Amidase signature (AS) enzymes"/>
    <property type="match status" value="1"/>
</dbReference>